<evidence type="ECO:0000256" key="6">
    <source>
        <dbReference type="ARBA" id="ARBA00022737"/>
    </source>
</evidence>
<feature type="region of interest" description="Disordered" evidence="14">
    <location>
        <begin position="385"/>
        <end position="405"/>
    </location>
</feature>
<dbReference type="Gene3D" id="2.60.40.1180">
    <property type="entry name" value="Golgi alpha-mannosidase II"/>
    <property type="match status" value="1"/>
</dbReference>
<keyword evidence="8" id="KW-0862">Zinc</keyword>
<dbReference type="InterPro" id="IPR049590">
    <property type="entry name" value="PSMD4_RAZUL-like"/>
</dbReference>
<dbReference type="InterPro" id="IPR013780">
    <property type="entry name" value="Glyco_hydro_b"/>
</dbReference>
<dbReference type="FunFam" id="3.20.110.10:FF:000001">
    <property type="entry name" value="Alpha-mannosidase"/>
    <property type="match status" value="1"/>
</dbReference>
<evidence type="ECO:0000256" key="3">
    <source>
        <dbReference type="ARBA" id="ARBA00009792"/>
    </source>
</evidence>
<dbReference type="Gene3D" id="3.20.110.10">
    <property type="entry name" value="Glycoside hydrolase 38, N terminal domain"/>
    <property type="match status" value="1"/>
</dbReference>
<dbReference type="FunFam" id="1.10.287.3990:FF:000004">
    <property type="entry name" value="26S proteasome regulatory subunit N10"/>
    <property type="match status" value="1"/>
</dbReference>
<dbReference type="SMART" id="SM00726">
    <property type="entry name" value="UIM"/>
    <property type="match status" value="3"/>
</dbReference>
<dbReference type="Proteomes" id="UP000501690">
    <property type="component" value="Linkage Group LG4"/>
</dbReference>
<dbReference type="SMART" id="SM00872">
    <property type="entry name" value="Alpha-mann_mid"/>
    <property type="match status" value="1"/>
</dbReference>
<keyword evidence="6" id="KW-0677">Repeat</keyword>
<dbReference type="InterPro" id="IPR011682">
    <property type="entry name" value="Glyco_hydro_38_C"/>
</dbReference>
<dbReference type="Pfam" id="PF21260">
    <property type="entry name" value="Laman-like_dom"/>
    <property type="match status" value="1"/>
</dbReference>
<dbReference type="InterPro" id="IPR002035">
    <property type="entry name" value="VWF_A"/>
</dbReference>
<dbReference type="PANTHER" id="PTHR11607">
    <property type="entry name" value="ALPHA-MANNOSIDASE"/>
    <property type="match status" value="1"/>
</dbReference>
<dbReference type="InterPro" id="IPR050843">
    <property type="entry name" value="Glycosyl_Hydrlase_38"/>
</dbReference>
<sequence length="1798" mass="197786">MVLEATMICIDNSEWMRNGDYAPSRFQAQADAVNLICGAKTQSNPENTVGVLTMAGKGVRVLVTPTSDLGKILACMHGLETGGEMNLAAGIQVAQLALKHRQNKKQQQRIIVFAGSPIKHEKKMLEMIGRKLKKNSVALDIVNFGEEDEGKSEKLEALLAAVNNNDTSHIVHVPSGPNALSDVLISTPIFTGDGEGGSGFAAAAAAAAAGGVSGFEFGVDPNLDPELALALRVSMEEERARQEAAAKKAAEDASNQEKGGEQQASSQDATMTDHASAAMSNAENITRDMMDDENALLQQALAMSMDDPAISHDVKDTDMSEASASDPELALALQLSIADSAKDQASQSDMSKLLADQSFVSSILASLPGVDPNDPSVKDLLASMQNQSEPQQKNDDKPSEEEEKNSVVCVKYNTGASIVPGKLNVHLVAHSHDDVGWLKTVDQYYVGSNHSIQAACVENVLDSVVMSLQRDQNRKFVFAEMAFFHRWWVEQSPETQAQVTKLVDAGQLELVNGGWCMHDEATTHYVDMIDQTTLGHRFIKNQFNKVPRAGWQIDPFGHSAVQAYLLGAQLGFDSVHFARIDYQDREKRIADKALEVVWRGSNTFGSSEQIFSNTFPVHYGPPKGFHFEVNDDFVPIQDDPLLFDYYVEQRVQDFIAAAITQANMTRTNHIMWTMGDDFQYQYAESWFKQMDKLIHHVNKDGRVNALYSTPSIYTDAKNAANQQWPLKIDDYFPYADNPHDYWTGYYTSRPAFKRYVRILSGYYLAARQLEFFAGKKSTVSTLDLGDALAIAQHHDAVSGTAKQHTTDDYAKRLAIGASRAEDVVSSSLYCLTSKKCTTPTPAFSQCQLLNISYCPPTEDSIPQAKSLVLVVYNPLGWNRTDIVRIPVNDANLVVKDSLGNNVQTQYIEVDSVTANLREIYVKAYLGVSPKQAPKYWLLFQASVPPLGWSTYFISKPEKKVESRKGFLSHLTTRQRNNTVEVGPGNLKLSFSSESGQLIRMHNSRTGVDVPIQQSYLWYNSSVSVALLFLQDSGAYTFQPESPPIIVSKSVPFKIIRGPLVDEVHQNFSSWIYQITRVYKDKEHAEIEYTIGSIPTEDGVGKEVITQLTTNMLTNKEFYTDSNGRDFLKRVRDYRADWPLKVTEPVAGNYYPLNLGIYIKDNKSELSILVDRATGGGSIKDGQVELMLHRRLLSDDGKGVDENLAEQVCQNNNCQGLKVRGNYHVGIHNLRAGSQWRRTTGQEIYSPLLLAFSQENMGNWKAFHETKGTLIDPNYSLPPNVALITLEELDDGMVLLRLAHLYESGEDAQLSTLTKVELKKMFITKTIKQLTEVSLSANQERSTMKKKTWKVEGDKGQESKAVRGGPVIDSNPDVPSPLLNTNPSSSSQIPLYPSIDYNDLVQNLFSEDASAAGSPSAPPEATEEVLLRIPGAILNLVDKDYSVELACGDFSVIRLRQGDNAVAVYARVAEEIQWPLAKDETAVKVDDSHYFFSFRVPKGSDPGEEEEDVLSYGLTIASKGQEGLLKELDAVLENCSCFSVQRVSENAKKKGEALDESVAKEVSPKDLKSGKKKEMMEERCAAYWTTLAPNVEDYSGTAAKMIAAGSGHVVKGILWCGDVTVDRLKWGNQVMKKRITPGSNAEVSPQTLKRIKRVKRVTKMTEKVANGFLSGVVKVSGFFTGSVVNSKAGKKFFSFLPGEVLLASLDGFSKVCDAVEVAGKNVMSTSSTVTTELVDHRYGEKAAEATSEGFTAAGHALGTAWAAFKIRKAINPKSVLKPTTLAKAGAKAAASEFKDKSSK</sequence>
<evidence type="ECO:0000256" key="7">
    <source>
        <dbReference type="ARBA" id="ARBA00022801"/>
    </source>
</evidence>
<dbReference type="GO" id="GO:0004559">
    <property type="term" value="F:alpha-mannosidase activity"/>
    <property type="evidence" value="ECO:0007669"/>
    <property type="project" value="UniProtKB-EC"/>
</dbReference>
<dbReference type="InterPro" id="IPR011013">
    <property type="entry name" value="Gal_mutarotase_sf_dom"/>
</dbReference>
<dbReference type="CDD" id="cd01452">
    <property type="entry name" value="VWA_26S_proteasome_subunit"/>
    <property type="match status" value="1"/>
</dbReference>
<dbReference type="InterPro" id="IPR000602">
    <property type="entry name" value="Glyco_hydro_38_N"/>
</dbReference>
<organism evidence="16 17">
    <name type="scientific">Vigna unguiculata</name>
    <name type="common">Cowpea</name>
    <dbReference type="NCBI Taxonomy" id="3917"/>
    <lineage>
        <taxon>Eukaryota</taxon>
        <taxon>Viridiplantae</taxon>
        <taxon>Streptophyta</taxon>
        <taxon>Embryophyta</taxon>
        <taxon>Tracheophyta</taxon>
        <taxon>Spermatophyta</taxon>
        <taxon>Magnoliopsida</taxon>
        <taxon>eudicotyledons</taxon>
        <taxon>Gunneridae</taxon>
        <taxon>Pentapetalae</taxon>
        <taxon>rosids</taxon>
        <taxon>fabids</taxon>
        <taxon>Fabales</taxon>
        <taxon>Fabaceae</taxon>
        <taxon>Papilionoideae</taxon>
        <taxon>50 kb inversion clade</taxon>
        <taxon>NPAAA clade</taxon>
        <taxon>indigoferoid/millettioid clade</taxon>
        <taxon>Phaseoleae</taxon>
        <taxon>Vigna</taxon>
    </lineage>
</organism>
<dbReference type="SUPFAM" id="SSF88713">
    <property type="entry name" value="Glycoside hydrolase/deacetylase"/>
    <property type="match status" value="1"/>
</dbReference>
<dbReference type="GO" id="GO:0030246">
    <property type="term" value="F:carbohydrate binding"/>
    <property type="evidence" value="ECO:0007669"/>
    <property type="project" value="InterPro"/>
</dbReference>
<dbReference type="Pfam" id="PF07748">
    <property type="entry name" value="Glyco_hydro_38C"/>
    <property type="match status" value="1"/>
</dbReference>
<evidence type="ECO:0000256" key="10">
    <source>
        <dbReference type="ARBA" id="ARBA00023180"/>
    </source>
</evidence>
<comment type="cofactor">
    <cofactor evidence="2">
        <name>Zn(2+)</name>
        <dbReference type="ChEBI" id="CHEBI:29105"/>
    </cofactor>
</comment>
<keyword evidence="5" id="KW-0479">Metal-binding</keyword>
<dbReference type="FunFam" id="2.60.40.1360:FF:000001">
    <property type="entry name" value="Alpha-mannosidase"/>
    <property type="match status" value="1"/>
</dbReference>
<dbReference type="SUPFAM" id="SSF74650">
    <property type="entry name" value="Galactose mutarotase-like"/>
    <property type="match status" value="1"/>
</dbReference>
<dbReference type="CDD" id="cd10810">
    <property type="entry name" value="GH38N_AMII_LAM_like"/>
    <property type="match status" value="1"/>
</dbReference>
<dbReference type="Gene3D" id="2.70.98.30">
    <property type="entry name" value="Golgi alpha-mannosidase II, domain 4"/>
    <property type="match status" value="1"/>
</dbReference>
<dbReference type="SUPFAM" id="SSF53300">
    <property type="entry name" value="vWA-like"/>
    <property type="match status" value="1"/>
</dbReference>
<dbReference type="GO" id="GO:0046872">
    <property type="term" value="F:metal ion binding"/>
    <property type="evidence" value="ECO:0007669"/>
    <property type="project" value="UniProtKB-KW"/>
</dbReference>
<dbReference type="Gene3D" id="1.10.287.3990">
    <property type="match status" value="1"/>
</dbReference>
<evidence type="ECO:0000256" key="2">
    <source>
        <dbReference type="ARBA" id="ARBA00001947"/>
    </source>
</evidence>
<keyword evidence="9" id="KW-1015">Disulfide bond</keyword>
<evidence type="ECO:0000256" key="1">
    <source>
        <dbReference type="ARBA" id="ARBA00000365"/>
    </source>
</evidence>
<keyword evidence="7" id="KW-0378">Hydrolase</keyword>
<comment type="similarity">
    <text evidence="3">Belongs to the glycosyl hydrolase 38 family.</text>
</comment>
<dbReference type="PANTHER" id="PTHR11607:SF61">
    <property type="entry name" value="ALPHA-MANNOSIDASE"/>
    <property type="match status" value="1"/>
</dbReference>
<evidence type="ECO:0000259" key="15">
    <source>
        <dbReference type="PROSITE" id="PS50234"/>
    </source>
</evidence>
<dbReference type="FunFam" id="1.20.1270.50:FF:000002">
    <property type="entry name" value="Alpha-mannosidase"/>
    <property type="match status" value="1"/>
</dbReference>
<dbReference type="PROSITE" id="PS50330">
    <property type="entry name" value="UIM"/>
    <property type="match status" value="1"/>
</dbReference>
<evidence type="ECO:0000256" key="12">
    <source>
        <dbReference type="ARBA" id="ARBA00044341"/>
    </source>
</evidence>
<dbReference type="Gene3D" id="3.40.50.410">
    <property type="entry name" value="von Willebrand factor, type A domain"/>
    <property type="match status" value="1"/>
</dbReference>
<evidence type="ECO:0000313" key="17">
    <source>
        <dbReference type="Proteomes" id="UP000501690"/>
    </source>
</evidence>
<dbReference type="Gene3D" id="2.60.40.1360">
    <property type="match status" value="1"/>
</dbReference>
<protein>
    <recommendedName>
        <fullName evidence="13">26S proteasome non-ATPase regulatory subunit 4 homolog</fullName>
        <ecNumber evidence="4">3.2.1.24</ecNumber>
    </recommendedName>
    <alternativeName>
        <fullName evidence="12">26S proteasome regulatory subunit RPN10</fullName>
    </alternativeName>
</protein>
<dbReference type="FunFam" id="2.60.40.1180:FF:000030">
    <property type="entry name" value="Alpha-mannosidase"/>
    <property type="match status" value="1"/>
</dbReference>
<feature type="region of interest" description="Disordered" evidence="14">
    <location>
        <begin position="1344"/>
        <end position="1373"/>
    </location>
</feature>
<proteinExistence type="inferred from homology"/>
<dbReference type="Pfam" id="PF09261">
    <property type="entry name" value="Alpha-mann_mid"/>
    <property type="match status" value="1"/>
</dbReference>
<dbReference type="EMBL" id="CP039348">
    <property type="protein sequence ID" value="QCD91124.1"/>
    <property type="molecule type" value="Genomic_DNA"/>
</dbReference>
<feature type="compositionally biased region" description="Basic and acidic residues" evidence="14">
    <location>
        <begin position="1348"/>
        <end position="1360"/>
    </location>
</feature>
<dbReference type="GO" id="GO:0000502">
    <property type="term" value="C:proteasome complex"/>
    <property type="evidence" value="ECO:0007669"/>
    <property type="project" value="UniProtKB-ARBA"/>
</dbReference>
<reference evidence="16 17" key="1">
    <citation type="submission" date="2019-04" db="EMBL/GenBank/DDBJ databases">
        <title>An improved genome assembly and genetic linkage map for asparagus bean, Vigna unguiculata ssp. sesquipedialis.</title>
        <authorList>
            <person name="Xia Q."/>
            <person name="Zhang R."/>
            <person name="Dong Y."/>
        </authorList>
    </citation>
    <scope>NUCLEOTIDE SEQUENCE [LARGE SCALE GENOMIC DNA]</scope>
    <source>
        <tissue evidence="16">Leaf</tissue>
    </source>
</reference>
<keyword evidence="11" id="KW-0326">Glycosidase</keyword>
<accession>A0A4D6LT27</accession>
<dbReference type="InterPro" id="IPR003903">
    <property type="entry name" value="UIM_dom"/>
</dbReference>
<dbReference type="SMART" id="SM00327">
    <property type="entry name" value="VWA"/>
    <property type="match status" value="1"/>
</dbReference>
<evidence type="ECO:0000256" key="11">
    <source>
        <dbReference type="ARBA" id="ARBA00023295"/>
    </source>
</evidence>
<dbReference type="InterPro" id="IPR009686">
    <property type="entry name" value="Senescence/spartin_C"/>
</dbReference>
<dbReference type="CDD" id="cd22297">
    <property type="entry name" value="PSMD4_RAZUL"/>
    <property type="match status" value="1"/>
</dbReference>
<dbReference type="InterPro" id="IPR036465">
    <property type="entry name" value="vWFA_dom_sf"/>
</dbReference>
<dbReference type="InterPro" id="IPR015341">
    <property type="entry name" value="Glyco_hydro_38_cen"/>
</dbReference>
<feature type="compositionally biased region" description="Basic and acidic residues" evidence="14">
    <location>
        <begin position="242"/>
        <end position="251"/>
    </location>
</feature>
<evidence type="ECO:0000256" key="5">
    <source>
        <dbReference type="ARBA" id="ARBA00022723"/>
    </source>
</evidence>
<dbReference type="InterPro" id="IPR037094">
    <property type="entry name" value="Glyco_hydro_38_cen_sf"/>
</dbReference>
<dbReference type="InterPro" id="IPR048534">
    <property type="entry name" value="Man2a1-like_dom"/>
</dbReference>
<dbReference type="InterPro" id="IPR027291">
    <property type="entry name" value="Glyco_hydro_38_N_sf"/>
</dbReference>
<dbReference type="GO" id="GO:0006013">
    <property type="term" value="P:mannose metabolic process"/>
    <property type="evidence" value="ECO:0007669"/>
    <property type="project" value="InterPro"/>
</dbReference>
<dbReference type="FunFam" id="2.70.98.30:FF:000003">
    <property type="entry name" value="Alpha-mannosidase"/>
    <property type="match status" value="1"/>
</dbReference>
<dbReference type="Gene3D" id="1.20.1270.50">
    <property type="entry name" value="Glycoside hydrolase family 38, central domain"/>
    <property type="match status" value="2"/>
</dbReference>
<dbReference type="Pfam" id="PF06911">
    <property type="entry name" value="Senescence"/>
    <property type="match status" value="1"/>
</dbReference>
<dbReference type="FunFam" id="1.20.1270.50:FF:000003">
    <property type="entry name" value="Alpha-mannosidase"/>
    <property type="match status" value="1"/>
</dbReference>
<dbReference type="InterPro" id="IPR011330">
    <property type="entry name" value="Glyco_hydro/deAcase_b/a-brl"/>
</dbReference>
<name>A0A4D6LT27_VIGUN</name>
<gene>
    <name evidence="16" type="ORF">DEO72_LG4g2088</name>
</gene>
<dbReference type="InterPro" id="IPR028995">
    <property type="entry name" value="Glyco_hydro_57/38_cen_sf"/>
</dbReference>
<dbReference type="Pfam" id="PF01074">
    <property type="entry name" value="Glyco_hydro_38N"/>
    <property type="match status" value="1"/>
</dbReference>
<evidence type="ECO:0000256" key="8">
    <source>
        <dbReference type="ARBA" id="ARBA00022833"/>
    </source>
</evidence>
<feature type="domain" description="VWFA" evidence="15">
    <location>
        <begin position="5"/>
        <end position="189"/>
    </location>
</feature>
<feature type="region of interest" description="Disordered" evidence="14">
    <location>
        <begin position="242"/>
        <end position="277"/>
    </location>
</feature>
<evidence type="ECO:0000313" key="16">
    <source>
        <dbReference type="EMBL" id="QCD91124.1"/>
    </source>
</evidence>
<keyword evidence="10" id="KW-0325">Glycoprotein</keyword>
<keyword evidence="17" id="KW-1185">Reference proteome</keyword>
<comment type="catalytic activity">
    <reaction evidence="1">
        <text>Hydrolysis of terminal, non-reducing alpha-D-mannose residues in alpha-D-mannosides.</text>
        <dbReference type="EC" id="3.2.1.24"/>
    </reaction>
</comment>
<evidence type="ECO:0000256" key="14">
    <source>
        <dbReference type="SAM" id="MobiDB-lite"/>
    </source>
</evidence>
<dbReference type="FunFam" id="3.40.50.410:FF:000005">
    <property type="entry name" value="26S proteasome non-ATPase regulatory subunit 4"/>
    <property type="match status" value="1"/>
</dbReference>
<dbReference type="SUPFAM" id="SSF88688">
    <property type="entry name" value="Families 57/38 glycoside transferase middle domain"/>
    <property type="match status" value="1"/>
</dbReference>
<evidence type="ECO:0000256" key="4">
    <source>
        <dbReference type="ARBA" id="ARBA00012752"/>
    </source>
</evidence>
<evidence type="ECO:0000256" key="13">
    <source>
        <dbReference type="ARBA" id="ARBA00071116"/>
    </source>
</evidence>
<dbReference type="EC" id="3.2.1.24" evidence="4"/>
<evidence type="ECO:0000256" key="9">
    <source>
        <dbReference type="ARBA" id="ARBA00023157"/>
    </source>
</evidence>
<dbReference type="PROSITE" id="PS50234">
    <property type="entry name" value="VWFA"/>
    <property type="match status" value="1"/>
</dbReference>
<dbReference type="Pfam" id="PF13519">
    <property type="entry name" value="VWA_2"/>
    <property type="match status" value="1"/>
</dbReference>